<accession>A0A076LPL2</accession>
<dbReference type="HOGENOM" id="CLU_194443_3_0_6"/>
<organism evidence="1 2">
    <name type="scientific">Edwardsiella anguillarum ET080813</name>
    <dbReference type="NCBI Taxonomy" id="667120"/>
    <lineage>
        <taxon>Bacteria</taxon>
        <taxon>Pseudomonadati</taxon>
        <taxon>Pseudomonadota</taxon>
        <taxon>Gammaproteobacteria</taxon>
        <taxon>Enterobacterales</taxon>
        <taxon>Hafniaceae</taxon>
        <taxon>Edwardsiella</taxon>
    </lineage>
</organism>
<dbReference type="Gene3D" id="1.10.260.40">
    <property type="entry name" value="lambda repressor-like DNA-binding domains"/>
    <property type="match status" value="1"/>
</dbReference>
<dbReference type="EMBL" id="CP006664">
    <property type="protein sequence ID" value="AIJ10555.1"/>
    <property type="molecule type" value="Genomic_DNA"/>
</dbReference>
<evidence type="ECO:0000313" key="1">
    <source>
        <dbReference type="EMBL" id="AIJ10555.1"/>
    </source>
</evidence>
<dbReference type="RefSeq" id="WP_034165301.1">
    <property type="nucleotide sequence ID" value="NZ_CP006664.1"/>
</dbReference>
<dbReference type="KEGG" id="ete:ETEE_4150"/>
<dbReference type="GO" id="GO:0003677">
    <property type="term" value="F:DNA binding"/>
    <property type="evidence" value="ECO:0007669"/>
    <property type="project" value="InterPro"/>
</dbReference>
<name>A0A076LPL2_9GAMM</name>
<evidence type="ECO:0000313" key="2">
    <source>
        <dbReference type="Proteomes" id="UP000028681"/>
    </source>
</evidence>
<dbReference type="SUPFAM" id="SSF47413">
    <property type="entry name" value="lambda repressor-like DNA-binding domains"/>
    <property type="match status" value="1"/>
</dbReference>
<dbReference type="GeneID" id="33941474"/>
<gene>
    <name evidence="1" type="primary">dicC</name>
    <name evidence="1" type="ORF">ETEE_4150</name>
</gene>
<protein>
    <submittedName>
        <fullName evidence="1">Prophage Qin transcriptional repressor DicC</fullName>
    </submittedName>
</protein>
<dbReference type="Pfam" id="PF14549">
    <property type="entry name" value="P22_Cro"/>
    <property type="match status" value="1"/>
</dbReference>
<dbReference type="InterPro" id="IPR010982">
    <property type="entry name" value="Lambda_DNA-bd_dom_sf"/>
</dbReference>
<reference evidence="1 2" key="1">
    <citation type="journal article" date="2012" name="PLoS ONE">
        <title>Edwardsiella comparative phylogenomics reveal the new intra/inter-species taxonomic relationships, virulence evolution and niche adaptation mechanisms.</title>
        <authorList>
            <person name="Yang M."/>
            <person name="Lv Y."/>
            <person name="Xiao J."/>
            <person name="Wu H."/>
            <person name="Zheng H."/>
            <person name="Liu Q."/>
            <person name="Zhang Y."/>
            <person name="Wang Q."/>
        </authorList>
    </citation>
    <scope>NUCLEOTIDE SEQUENCE [LARGE SCALE GENOMIC DNA]</scope>
    <source>
        <strain evidence="2">080813</strain>
    </source>
</reference>
<sequence length="68" mass="7499">MHKNDVIAYFGNGTKTARALGISKSTVSLWDVVIPWKYALLVEKVTKGGIKYDAALYQKNNTAGCNHQ</sequence>
<dbReference type="Proteomes" id="UP000028681">
    <property type="component" value="Chromosome"/>
</dbReference>
<proteinExistence type="predicted"/>
<dbReference type="AlphaFoldDB" id="A0A076LPL2"/>